<dbReference type="InterPro" id="IPR036388">
    <property type="entry name" value="WH-like_DNA-bd_sf"/>
</dbReference>
<evidence type="ECO:0000313" key="2">
    <source>
        <dbReference type="EMBL" id="VUZ50430.1"/>
    </source>
</evidence>
<protein>
    <submittedName>
        <fullName evidence="2">Uncharacterized protein</fullName>
    </submittedName>
</protein>
<keyword evidence="3" id="KW-1185">Reference proteome</keyword>
<name>A0A564YTD4_HYMDI</name>
<feature type="non-terminal residue" evidence="2">
    <location>
        <position position="1"/>
    </location>
</feature>
<dbReference type="EMBL" id="CABIJS010000356">
    <property type="protein sequence ID" value="VUZ50429.1"/>
    <property type="molecule type" value="Genomic_DNA"/>
</dbReference>
<reference evidence="2 3" key="1">
    <citation type="submission" date="2019-07" db="EMBL/GenBank/DDBJ databases">
        <authorList>
            <person name="Jastrzebski P J."/>
            <person name="Paukszto L."/>
            <person name="Jastrzebski P J."/>
        </authorList>
    </citation>
    <scope>NUCLEOTIDE SEQUENCE [LARGE SCALE GENOMIC DNA]</scope>
    <source>
        <strain evidence="2 3">WMS-il1</strain>
    </source>
</reference>
<proteinExistence type="predicted"/>
<organism evidence="2 3">
    <name type="scientific">Hymenolepis diminuta</name>
    <name type="common">Rat tapeworm</name>
    <dbReference type="NCBI Taxonomy" id="6216"/>
    <lineage>
        <taxon>Eukaryota</taxon>
        <taxon>Metazoa</taxon>
        <taxon>Spiralia</taxon>
        <taxon>Lophotrochozoa</taxon>
        <taxon>Platyhelminthes</taxon>
        <taxon>Cestoda</taxon>
        <taxon>Eucestoda</taxon>
        <taxon>Cyclophyllidea</taxon>
        <taxon>Hymenolepididae</taxon>
        <taxon>Hymenolepis</taxon>
    </lineage>
</organism>
<dbReference type="EMBL" id="CABIJS010000356">
    <property type="protein sequence ID" value="VUZ50430.1"/>
    <property type="molecule type" value="Genomic_DNA"/>
</dbReference>
<evidence type="ECO:0000313" key="1">
    <source>
        <dbReference type="EMBL" id="VUZ50429.1"/>
    </source>
</evidence>
<gene>
    <name evidence="1" type="ORF">WMSIL1_LOCUS9254</name>
    <name evidence="2" type="ORF">WMSIL1_LOCUS9260</name>
</gene>
<dbReference type="AlphaFoldDB" id="A0A564YTD4"/>
<dbReference type="Gene3D" id="1.10.10.10">
    <property type="entry name" value="Winged helix-like DNA-binding domain superfamily/Winged helix DNA-binding domain"/>
    <property type="match status" value="1"/>
</dbReference>
<accession>A0A564YTD4</accession>
<evidence type="ECO:0000313" key="3">
    <source>
        <dbReference type="Proteomes" id="UP000321570"/>
    </source>
</evidence>
<dbReference type="Proteomes" id="UP000321570">
    <property type="component" value="Unassembled WGS sequence"/>
</dbReference>
<sequence>FVNEKTCRGWFSAGGFKKDDFSQKDEPRVGCSRILNSEQLQVAIDENPTCTTRELSETFHITHITICREMKRFGWKCHRLGNGSHMICWKSTVCDLLCFTAFS</sequence>